<keyword evidence="1" id="KW-0547">Nucleotide-binding</keyword>
<dbReference type="InterPro" id="IPR003593">
    <property type="entry name" value="AAA+_ATPase"/>
</dbReference>
<evidence type="ECO:0000256" key="1">
    <source>
        <dbReference type="ARBA" id="ARBA00022741"/>
    </source>
</evidence>
<dbReference type="InterPro" id="IPR014774">
    <property type="entry name" value="KaiC-like_dom"/>
</dbReference>
<organism evidence="4 5">
    <name type="scientific">Pyrobaculum arsenaticum</name>
    <dbReference type="NCBI Taxonomy" id="121277"/>
    <lineage>
        <taxon>Archaea</taxon>
        <taxon>Thermoproteota</taxon>
        <taxon>Thermoprotei</taxon>
        <taxon>Thermoproteales</taxon>
        <taxon>Thermoproteaceae</taxon>
        <taxon>Pyrobaculum</taxon>
    </lineage>
</organism>
<name>A0A7L4PBE4_9CREN</name>
<dbReference type="Gene3D" id="3.40.50.300">
    <property type="entry name" value="P-loop containing nucleotide triphosphate hydrolases"/>
    <property type="match status" value="1"/>
</dbReference>
<evidence type="ECO:0000313" key="4">
    <source>
        <dbReference type="EMBL" id="NYR16013.1"/>
    </source>
</evidence>
<comment type="caution">
    <text evidence="4">The sequence shown here is derived from an EMBL/GenBank/DDBJ whole genome shotgun (WGS) entry which is preliminary data.</text>
</comment>
<dbReference type="PANTHER" id="PTHR43637">
    <property type="entry name" value="UPF0273 PROTEIN TM_0370"/>
    <property type="match status" value="1"/>
</dbReference>
<evidence type="ECO:0000313" key="5">
    <source>
        <dbReference type="Proteomes" id="UP000554766"/>
    </source>
</evidence>
<keyword evidence="5" id="KW-1185">Reference proteome</keyword>
<dbReference type="Pfam" id="PF06745">
    <property type="entry name" value="ATPase"/>
    <property type="match status" value="1"/>
</dbReference>
<dbReference type="EMBL" id="JAAVJF010000004">
    <property type="protein sequence ID" value="NYR16013.1"/>
    <property type="molecule type" value="Genomic_DNA"/>
</dbReference>
<keyword evidence="2" id="KW-0067">ATP-binding</keyword>
<evidence type="ECO:0000259" key="3">
    <source>
        <dbReference type="SMART" id="SM00382"/>
    </source>
</evidence>
<dbReference type="PANTHER" id="PTHR43637:SF2">
    <property type="entry name" value="PROTEIN GVPD 1"/>
    <property type="match status" value="1"/>
</dbReference>
<dbReference type="SUPFAM" id="SSF52540">
    <property type="entry name" value="P-loop containing nucleoside triphosphate hydrolases"/>
    <property type="match status" value="1"/>
</dbReference>
<accession>A0A7L4PBE4</accession>
<dbReference type="AlphaFoldDB" id="A0A7L4PBE4"/>
<dbReference type="Proteomes" id="UP000554766">
    <property type="component" value="Unassembled WGS sequence"/>
</dbReference>
<sequence>MELDFRGVTAIFGRPGVGKTSLAMRIAHERLSKGDRVLWVSLYEDREALIQNASSLGYDLSKAEIWDMIFVKTDAILNQIVSTVSQSDYGLVVVDSISSIVEGSQSREYLINAVYRVFRPAGIDFIGISEEEAVTPLDYIADNLIRLEMKFFNGAAERRMYVLKARGRRAGYYVEFDIIEKRGVVFLDELPRPQTKGGWEKYAEAISRAVGPVRGGNIYLFAGWGLTPLLAKTAADLSKDGAKVLYRIFERDASLVAALVERFGGRAEVQRVEPKPVNYLAHVAEFFEALTNTSADVVISDGLDAEFHLYGDKALELNRREIKELRKLGIAVMASVHRDRGLRHISDVAVYVRNRNAVVYSAQGRRECRLEYEPAPHLHC</sequence>
<dbReference type="GeneID" id="5055596"/>
<dbReference type="InterPro" id="IPR027417">
    <property type="entry name" value="P-loop_NTPase"/>
</dbReference>
<dbReference type="RefSeq" id="WP_011901597.1">
    <property type="nucleotide sequence ID" value="NZ_JAAVJF010000004.1"/>
</dbReference>
<proteinExistence type="predicted"/>
<dbReference type="OMA" id="YYVEFDI"/>
<evidence type="ECO:0000256" key="2">
    <source>
        <dbReference type="ARBA" id="ARBA00022840"/>
    </source>
</evidence>
<gene>
    <name evidence="4" type="ORF">HC235_08745</name>
</gene>
<dbReference type="GO" id="GO:0005524">
    <property type="term" value="F:ATP binding"/>
    <property type="evidence" value="ECO:0007669"/>
    <property type="project" value="UniProtKB-KW"/>
</dbReference>
<protein>
    <submittedName>
        <fullName evidence="4">AAA family ATPase</fullName>
    </submittedName>
</protein>
<feature type="domain" description="AAA+ ATPase" evidence="3">
    <location>
        <begin position="5"/>
        <end position="166"/>
    </location>
</feature>
<reference evidence="4 5" key="1">
    <citation type="journal article" date="2020" name="Nat. Commun.">
        <title>The structures of two archaeal type IV pili illuminate evolutionary relationships.</title>
        <authorList>
            <person name="Wang F."/>
            <person name="Baquero D.P."/>
            <person name="Su Z."/>
            <person name="Beltran L.C."/>
            <person name="Prangishvili D."/>
            <person name="Krupovic M."/>
            <person name="Egelman E.H."/>
        </authorList>
    </citation>
    <scope>NUCLEOTIDE SEQUENCE [LARGE SCALE GENOMIC DNA]</scope>
    <source>
        <strain evidence="4 5">2GA</strain>
    </source>
</reference>
<dbReference type="SMART" id="SM00382">
    <property type="entry name" value="AAA"/>
    <property type="match status" value="1"/>
</dbReference>